<dbReference type="CDD" id="cd00761">
    <property type="entry name" value="Glyco_tranf_GTA_type"/>
    <property type="match status" value="1"/>
</dbReference>
<gene>
    <name evidence="2" type="ORF">CQA63_09290</name>
</gene>
<feature type="domain" description="Glycosyltransferase 2-like" evidence="1">
    <location>
        <begin position="2"/>
        <end position="75"/>
    </location>
</feature>
<dbReference type="SUPFAM" id="SSF53448">
    <property type="entry name" value="Nucleotide-diphospho-sugar transferases"/>
    <property type="match status" value="1"/>
</dbReference>
<reference evidence="2 3" key="1">
    <citation type="submission" date="2018-04" db="EMBL/GenBank/DDBJ databases">
        <title>Novel Campyloabacter and Helicobacter Species and Strains.</title>
        <authorList>
            <person name="Mannion A.J."/>
            <person name="Shen Z."/>
            <person name="Fox J.G."/>
        </authorList>
    </citation>
    <scope>NUCLEOTIDE SEQUENCE [LARGE SCALE GENOMIC DNA]</scope>
    <source>
        <strain evidence="2 3">MIT 98-6070</strain>
    </source>
</reference>
<dbReference type="EMBL" id="NXLR01000052">
    <property type="protein sequence ID" value="RDU58749.1"/>
    <property type="molecule type" value="Genomic_DNA"/>
</dbReference>
<keyword evidence="3" id="KW-1185">Reference proteome</keyword>
<evidence type="ECO:0000259" key="1">
    <source>
        <dbReference type="Pfam" id="PF00535"/>
    </source>
</evidence>
<accession>A0A3D8I0T1</accession>
<dbReference type="GO" id="GO:0016758">
    <property type="term" value="F:hexosyltransferase activity"/>
    <property type="evidence" value="ECO:0007669"/>
    <property type="project" value="UniProtKB-ARBA"/>
</dbReference>
<evidence type="ECO:0000313" key="3">
    <source>
        <dbReference type="Proteomes" id="UP000256599"/>
    </source>
</evidence>
<dbReference type="AlphaFoldDB" id="A0A3D8I0T1"/>
<name>A0A3D8I0T1_9HELI</name>
<dbReference type="InterPro" id="IPR001173">
    <property type="entry name" value="Glyco_trans_2-like"/>
</dbReference>
<dbReference type="PANTHER" id="PTHR22916:SF3">
    <property type="entry name" value="UDP-GLCNAC:BETAGAL BETA-1,3-N-ACETYLGLUCOSAMINYLTRANSFERASE-LIKE PROTEIN 1"/>
    <property type="match status" value="1"/>
</dbReference>
<comment type="caution">
    <text evidence="2">The sequence shown here is derived from an EMBL/GenBank/DDBJ whole genome shotgun (WGS) entry which is preliminary data.</text>
</comment>
<proteinExistence type="predicted"/>
<dbReference type="PANTHER" id="PTHR22916">
    <property type="entry name" value="GLYCOSYLTRANSFERASE"/>
    <property type="match status" value="1"/>
</dbReference>
<dbReference type="Proteomes" id="UP000256599">
    <property type="component" value="Unassembled WGS sequence"/>
</dbReference>
<dbReference type="Pfam" id="PF00535">
    <property type="entry name" value="Glycos_transf_2"/>
    <property type="match status" value="1"/>
</dbReference>
<dbReference type="InterPro" id="IPR029044">
    <property type="entry name" value="Nucleotide-diphossugar_trans"/>
</dbReference>
<evidence type="ECO:0000313" key="2">
    <source>
        <dbReference type="EMBL" id="RDU58749.1"/>
    </source>
</evidence>
<protein>
    <recommendedName>
        <fullName evidence="1">Glycosyltransferase 2-like domain-containing protein</fullName>
    </recommendedName>
</protein>
<sequence length="127" mass="14154">MIVPFYNVEKYLQDCLESCIHQSYSNIEIILIDDGSTDKSCEIAKTYFEKDSRISLICKSNGGQGSARNMGIEYISNGFTYSSIIEAPYFIQKAILKPQALSANNINYLTGEQIVNNYTGGGDRKEA</sequence>
<dbReference type="Gene3D" id="3.90.550.10">
    <property type="entry name" value="Spore Coat Polysaccharide Biosynthesis Protein SpsA, Chain A"/>
    <property type="match status" value="1"/>
</dbReference>
<organism evidence="2 3">
    <name type="scientific">Helicobacter marmotae</name>
    <dbReference type="NCBI Taxonomy" id="152490"/>
    <lineage>
        <taxon>Bacteria</taxon>
        <taxon>Pseudomonadati</taxon>
        <taxon>Campylobacterota</taxon>
        <taxon>Epsilonproteobacteria</taxon>
        <taxon>Campylobacterales</taxon>
        <taxon>Helicobacteraceae</taxon>
        <taxon>Helicobacter</taxon>
    </lineage>
</organism>